<feature type="transmembrane region" description="Helical" evidence="5">
    <location>
        <begin position="261"/>
        <end position="280"/>
    </location>
</feature>
<feature type="transmembrane region" description="Helical" evidence="5">
    <location>
        <begin position="41"/>
        <end position="61"/>
    </location>
</feature>
<reference evidence="6 7" key="1">
    <citation type="journal article" date="2016" name="Nat. Commun.">
        <title>Thousands of microbial genomes shed light on interconnected biogeochemical processes in an aquifer system.</title>
        <authorList>
            <person name="Anantharaman K."/>
            <person name="Brown C.T."/>
            <person name="Hug L.A."/>
            <person name="Sharon I."/>
            <person name="Castelle C.J."/>
            <person name="Probst A.J."/>
            <person name="Thomas B.C."/>
            <person name="Singh A."/>
            <person name="Wilkins M.J."/>
            <person name="Karaoz U."/>
            <person name="Brodie E.L."/>
            <person name="Williams K.H."/>
            <person name="Hubbard S.S."/>
            <person name="Banfield J.F."/>
        </authorList>
    </citation>
    <scope>NUCLEOTIDE SEQUENCE [LARGE SCALE GENOMIC DNA]</scope>
    <source>
        <strain evidence="7">RIFCSPLOWO2_12_FULL_64_10</strain>
    </source>
</reference>
<evidence type="ECO:0008006" key="8">
    <source>
        <dbReference type="Google" id="ProtNLM"/>
    </source>
</evidence>
<keyword evidence="3 5" id="KW-1133">Transmembrane helix</keyword>
<dbReference type="Pfam" id="PF01040">
    <property type="entry name" value="UbiA"/>
    <property type="match status" value="1"/>
</dbReference>
<proteinExistence type="predicted"/>
<name>A0A1F6C3F8_HANXR</name>
<dbReference type="Gene3D" id="1.20.120.1780">
    <property type="entry name" value="UbiA prenyltransferase"/>
    <property type="match status" value="1"/>
</dbReference>
<evidence type="ECO:0000313" key="6">
    <source>
        <dbReference type="EMBL" id="OGG43725.1"/>
    </source>
</evidence>
<feature type="transmembrane region" description="Helical" evidence="5">
    <location>
        <begin position="230"/>
        <end position="249"/>
    </location>
</feature>
<evidence type="ECO:0000256" key="5">
    <source>
        <dbReference type="SAM" id="Phobius"/>
    </source>
</evidence>
<dbReference type="CDD" id="cd13961">
    <property type="entry name" value="PT_UbiA_DGGGPS"/>
    <property type="match status" value="1"/>
</dbReference>
<dbReference type="AlphaFoldDB" id="A0A1F6C3F8"/>
<comment type="caution">
    <text evidence="6">The sequence shown here is derived from an EMBL/GenBank/DDBJ whole genome shotgun (WGS) entry which is preliminary data.</text>
</comment>
<comment type="subcellular location">
    <subcellularLocation>
        <location evidence="1">Membrane</location>
        <topology evidence="1">Multi-pass membrane protein</topology>
    </subcellularLocation>
</comment>
<organism evidence="6 7">
    <name type="scientific">Handelsmanbacteria sp. (strain RIFCSPLOWO2_12_FULL_64_10)</name>
    <dbReference type="NCBI Taxonomy" id="1817868"/>
    <lineage>
        <taxon>Bacteria</taxon>
        <taxon>Candidatus Handelsmaniibacteriota</taxon>
    </lineage>
</organism>
<dbReference type="GO" id="GO:0016765">
    <property type="term" value="F:transferase activity, transferring alkyl or aryl (other than methyl) groups"/>
    <property type="evidence" value="ECO:0007669"/>
    <property type="project" value="InterPro"/>
</dbReference>
<keyword evidence="4 5" id="KW-0472">Membrane</keyword>
<evidence type="ECO:0000313" key="7">
    <source>
        <dbReference type="Proteomes" id="UP000178606"/>
    </source>
</evidence>
<gene>
    <name evidence="6" type="ORF">A3F84_27430</name>
</gene>
<dbReference type="GO" id="GO:0016020">
    <property type="term" value="C:membrane"/>
    <property type="evidence" value="ECO:0007669"/>
    <property type="project" value="UniProtKB-SubCell"/>
</dbReference>
<feature type="transmembrane region" description="Helical" evidence="5">
    <location>
        <begin position="204"/>
        <end position="224"/>
    </location>
</feature>
<evidence type="ECO:0000256" key="1">
    <source>
        <dbReference type="ARBA" id="ARBA00004141"/>
    </source>
</evidence>
<dbReference type="InterPro" id="IPR044878">
    <property type="entry name" value="UbiA_sf"/>
</dbReference>
<keyword evidence="2 5" id="KW-0812">Transmembrane</keyword>
<protein>
    <recommendedName>
        <fullName evidence="8">Geranylgeranylglycerol-phosphate geranylgeranyltransferase</fullName>
    </recommendedName>
</protein>
<sequence length="283" mass="29374">MRRCENSNALAYLRLLRPVNCAIAFASVLVGASLAGKGADAVSGLVAGLSAACVAGGGNALNDACDEAADRINRPDRPIPSGQVSARAAVSLAVALFSLGVGASAGLSAKAVCVALAAVGGLVAYDLALKRVPVAGNVAVSGISGMALLYGGVAVNRVEATLVPAGFAFLFHLGREIVKDIEDVQGDAAVGAESVAVAWGIRPALTMATAVYLTLIALTPIPFWQEWYSWRYLLLALCPVDAILLYALLSMWRDRSRQNLLRLDGLLKLNMVFGLLALWVGRA</sequence>
<feature type="transmembrane region" description="Helical" evidence="5">
    <location>
        <begin position="12"/>
        <end position="35"/>
    </location>
</feature>
<dbReference type="Proteomes" id="UP000178606">
    <property type="component" value="Unassembled WGS sequence"/>
</dbReference>
<evidence type="ECO:0000256" key="2">
    <source>
        <dbReference type="ARBA" id="ARBA00022692"/>
    </source>
</evidence>
<dbReference type="PANTHER" id="PTHR42723:SF1">
    <property type="entry name" value="CHLOROPHYLL SYNTHASE, CHLOROPLASTIC"/>
    <property type="match status" value="1"/>
</dbReference>
<dbReference type="InterPro" id="IPR000537">
    <property type="entry name" value="UbiA_prenyltransferase"/>
</dbReference>
<dbReference type="Gene3D" id="1.10.357.140">
    <property type="entry name" value="UbiA prenyltransferase"/>
    <property type="match status" value="1"/>
</dbReference>
<accession>A0A1F6C3F8</accession>
<dbReference type="PANTHER" id="PTHR42723">
    <property type="entry name" value="CHLOROPHYLL SYNTHASE"/>
    <property type="match status" value="1"/>
</dbReference>
<dbReference type="EMBL" id="MFKF01000427">
    <property type="protein sequence ID" value="OGG43725.1"/>
    <property type="molecule type" value="Genomic_DNA"/>
</dbReference>
<evidence type="ECO:0000256" key="4">
    <source>
        <dbReference type="ARBA" id="ARBA00023136"/>
    </source>
</evidence>
<feature type="transmembrane region" description="Helical" evidence="5">
    <location>
        <begin position="107"/>
        <end position="125"/>
    </location>
</feature>
<evidence type="ECO:0000256" key="3">
    <source>
        <dbReference type="ARBA" id="ARBA00022989"/>
    </source>
</evidence>
<dbReference type="InterPro" id="IPR050475">
    <property type="entry name" value="Prenyltransferase_related"/>
</dbReference>